<evidence type="ECO:0000256" key="3">
    <source>
        <dbReference type="ARBA" id="ARBA00022737"/>
    </source>
</evidence>
<evidence type="ECO:0000313" key="8">
    <source>
        <dbReference type="EMBL" id="KAK7794795.1"/>
    </source>
</evidence>
<name>A0AAN9VAX9_9ORTH</name>
<dbReference type="FunFam" id="2.40.50.140:FF:000103">
    <property type="entry name" value="protein RRP5 homolog"/>
    <property type="match status" value="1"/>
</dbReference>
<feature type="coiled-coil region" evidence="5">
    <location>
        <begin position="1511"/>
        <end position="1538"/>
    </location>
</feature>
<accession>A0AAN9VAX9</accession>
<dbReference type="SUPFAM" id="SSF48452">
    <property type="entry name" value="TPR-like"/>
    <property type="match status" value="1"/>
</dbReference>
<dbReference type="InterPro" id="IPR011990">
    <property type="entry name" value="TPR-like_helical_dom_sf"/>
</dbReference>
<dbReference type="Pfam" id="PF00575">
    <property type="entry name" value="S1"/>
    <property type="match status" value="1"/>
</dbReference>
<feature type="region of interest" description="Disordered" evidence="6">
    <location>
        <begin position="1481"/>
        <end position="1503"/>
    </location>
</feature>
<dbReference type="SUPFAM" id="SSF50249">
    <property type="entry name" value="Nucleic acid-binding proteins"/>
    <property type="match status" value="5"/>
</dbReference>
<feature type="domain" description="S1 motif" evidence="7">
    <location>
        <begin position="550"/>
        <end position="619"/>
    </location>
</feature>
<proteinExistence type="predicted"/>
<keyword evidence="9" id="KW-1185">Reference proteome</keyword>
<evidence type="ECO:0000256" key="5">
    <source>
        <dbReference type="SAM" id="Coils"/>
    </source>
</evidence>
<dbReference type="GO" id="GO:0032040">
    <property type="term" value="C:small-subunit processome"/>
    <property type="evidence" value="ECO:0007669"/>
    <property type="project" value="TreeGrafter"/>
</dbReference>
<feature type="compositionally biased region" description="Basic and acidic residues" evidence="6">
    <location>
        <begin position="1023"/>
        <end position="1045"/>
    </location>
</feature>
<keyword evidence="4" id="KW-0539">Nucleus</keyword>
<feature type="coiled-coil region" evidence="5">
    <location>
        <begin position="1123"/>
        <end position="1172"/>
    </location>
</feature>
<dbReference type="SMART" id="SM00316">
    <property type="entry name" value="S1"/>
    <property type="match status" value="7"/>
</dbReference>
<dbReference type="PANTHER" id="PTHR23270">
    <property type="entry name" value="PROGRAMMED CELL DEATH PROTEIN 11 PRE-RRNA PROCESSING PROTEIN RRP5"/>
    <property type="match status" value="1"/>
</dbReference>
<feature type="domain" description="S1 motif" evidence="7">
    <location>
        <begin position="91"/>
        <end position="176"/>
    </location>
</feature>
<evidence type="ECO:0000256" key="2">
    <source>
        <dbReference type="ARBA" id="ARBA00022552"/>
    </source>
</evidence>
<dbReference type="InterPro" id="IPR003107">
    <property type="entry name" value="HAT"/>
</dbReference>
<feature type="region of interest" description="Disordered" evidence="6">
    <location>
        <begin position="1009"/>
        <end position="1045"/>
    </location>
</feature>
<evidence type="ECO:0000256" key="4">
    <source>
        <dbReference type="ARBA" id="ARBA00023242"/>
    </source>
</evidence>
<comment type="caution">
    <text evidence="8">The sequence shown here is derived from an EMBL/GenBank/DDBJ whole genome shotgun (WGS) entry which is preliminary data.</text>
</comment>
<dbReference type="GO" id="GO:0003723">
    <property type="term" value="F:RNA binding"/>
    <property type="evidence" value="ECO:0007669"/>
    <property type="project" value="TreeGrafter"/>
</dbReference>
<keyword evidence="5" id="KW-0175">Coiled coil</keyword>
<keyword evidence="2" id="KW-0698">rRNA processing</keyword>
<dbReference type="PANTHER" id="PTHR23270:SF10">
    <property type="entry name" value="PROTEIN RRP5 HOMOLOG"/>
    <property type="match status" value="1"/>
</dbReference>
<dbReference type="PROSITE" id="PS50126">
    <property type="entry name" value="S1"/>
    <property type="match status" value="4"/>
</dbReference>
<dbReference type="Proteomes" id="UP001378592">
    <property type="component" value="Unassembled WGS sequence"/>
</dbReference>
<dbReference type="Pfam" id="PF23231">
    <property type="entry name" value="HAT_Syf1_CNRKL1_C"/>
    <property type="match status" value="1"/>
</dbReference>
<dbReference type="Gene3D" id="1.25.40.10">
    <property type="entry name" value="Tetratricopeptide repeat domain"/>
    <property type="match status" value="1"/>
</dbReference>
<keyword evidence="3" id="KW-0677">Repeat</keyword>
<evidence type="ECO:0000259" key="7">
    <source>
        <dbReference type="PROSITE" id="PS50126"/>
    </source>
</evidence>
<dbReference type="EMBL" id="JAZDUA010000318">
    <property type="protein sequence ID" value="KAK7794795.1"/>
    <property type="molecule type" value="Genomic_DNA"/>
</dbReference>
<feature type="region of interest" description="Disordered" evidence="6">
    <location>
        <begin position="1"/>
        <end position="31"/>
    </location>
</feature>
<evidence type="ECO:0000256" key="6">
    <source>
        <dbReference type="SAM" id="MobiDB-lite"/>
    </source>
</evidence>
<evidence type="ECO:0000313" key="9">
    <source>
        <dbReference type="Proteomes" id="UP001378592"/>
    </source>
</evidence>
<feature type="domain" description="S1 motif" evidence="7">
    <location>
        <begin position="637"/>
        <end position="692"/>
    </location>
</feature>
<gene>
    <name evidence="8" type="ORF">R5R35_004134</name>
</gene>
<evidence type="ECO:0000256" key="1">
    <source>
        <dbReference type="ARBA" id="ARBA00004604"/>
    </source>
</evidence>
<feature type="region of interest" description="Disordered" evidence="6">
    <location>
        <begin position="1399"/>
        <end position="1419"/>
    </location>
</feature>
<dbReference type="InterPro" id="IPR055430">
    <property type="entry name" value="HAT_Syf1_CNRKL1_C"/>
</dbReference>
<feature type="compositionally biased region" description="Basic and acidic residues" evidence="6">
    <location>
        <begin position="1314"/>
        <end position="1328"/>
    </location>
</feature>
<dbReference type="Gene3D" id="2.40.50.140">
    <property type="entry name" value="Nucleic acid-binding proteins"/>
    <property type="match status" value="3"/>
</dbReference>
<protein>
    <recommendedName>
        <fullName evidence="7">S1 motif domain-containing protein</fullName>
    </recommendedName>
</protein>
<dbReference type="InterPro" id="IPR045209">
    <property type="entry name" value="Rrp5"/>
</dbReference>
<sequence length="1807" mass="204835">MPAYEEKCFPRGGKERPELKKSPKTSKRKSWLVAPTTVAVPEKHVESPKELVAKRKKKVLSPENPDAVLEQSEDAVRKSARNLTLRTLSEGVIIVGYVREVTTVELKVNLPELIVGYVPAANVSEEYCKYLNELLGGDAKELQELTDMFKPGQLVVTRVEEICTVKGKTKVALSLIPGRVNRSVTVHDIMEGLLLSASVQSNEEHVYVMNCGIHGVKAILKKNQALNYENMWNNGKPLGVGQVLRCFVTKCITSEGSANVELTVDPEKLSQYFDEESYVPQNSGIVGKCFQLSVQKVHPKGLMVKFARHQYGYVHSNHMNGDFREMKKNALLLGRVLYIEPLDDYVIFSALKSVCDPHPPPPPFQEFKKGSRFSEARVISKKGRNLLVEFGENFNYYGLVSVHQLDIAENIQDRAFLNLVKKEYPPGSCHECKVLEYDFMAEKYICTFKRSIIKQKYTSIDELYPGLVTRCTVHRCSDKRITLKLYDIRGFVEPIQFSDVPDSGILLTKGQKVKAKVLTVKNPICEFTLKPALVNSSNPILTKFSDGKCGVQYEGVIVLVNDKGVLVKFYADFTTFVSKQHVVGGKDRDLNKLYYVGQVVKCKVLKIIDEEQKLILSVQPLENQLNKSCLVYPLKIGKLYTVIVKKITQDGLIVQEEVEGVMGRLPASQLTDSPQISQLLSQSYKEGEKLQALCLNGGDQIMFSASPTFKKYLETSAGKKLIKKGFAGLMEGMVVPSVVAEISPDKLILSLPVFEKLYSVSVASNHVCNGITEDIESLGIQKDQTLMVQILDIFGSVIDGACNLELVCDRSKMVETGIMLLQDFMFSQKLIHNFWKSEGNPLGELQIGSQVEGTVVAVTTIGAVVNLNNGARAVVMPMHISKDLNLEVHVHVKGTVMYVDTVNQCVEITLWKHVQETFSSAETILDVGKHKKGIVYISRPDVLVCGVKHFRSSYIVYVPSRWHINDLRPTPFLPIGVGESLTIAECETGMLFGVPRKVELIVKRCRRNESDADSAEEDDSEEEKIQHSSKVKEKDNRKKEEEDRSLENCTDFISINSRVCVKNVQKLMDNGTATNVKHIKKGEQKPLIGFDESFNSSVSDNISQLGENVSKFQDGSSVIAELKKKKKIKAKSHENNLNEMEMTEDSTVSTNNEKLTDVKVKSKKQKRKAENDNSLVQNGFHVTSKLVEENLQHVDFIKNERLNNSLEMSVNHSQTEVLVPEIDEKDVFITKESCDQNIDYLTVEKKSKKRKENVANNRSLVVEESSDFSQKVEENLHELVINNENKTHKRKRKASFEKSENEIHLSRESFVSVDGKKDSSRNDIEKIDNNLQTSGGNESLHKEDVTKIKNKKQKRESVVNQSSLVEKSSDLACRVEDNLGECVINKNANESDIMKKKKKTKNSLLNHQNEDKNSLVSNINLTKETKNANEEINECHENKGYEKKKKKKESEKKCEDVKQPSFLNVCAGFFWNATPDQLPAANKVKNAEPGSSSEDENEVTINKKKKQRLSMVEKRELARQEEERLRKVEERLMDAERNPVSADDFDRLVMAAPNDSRNWIKYMAYHLEATEIGKARAVAERALKTISFREEQEKLNVWMALLNLENLYGTQESLEKTLEEAVQMNDSYKIHMQVLNMYSTTKKLEELNKMVQLVTKKYKSEVNTWVEAGLACIKCGEIEKSRQLMQRALTVLDKKYHVEVLTRYARMENEWGETERAETLMENVLTSYPKRIDVWSVYIDMLVKSKKFDIARQVLDRAVIQKLPVAKMKFLFKKYLSFEQTHGTPDRVEKIREMAKNFVENLKTDID</sequence>
<dbReference type="InterPro" id="IPR003029">
    <property type="entry name" value="S1_domain"/>
</dbReference>
<dbReference type="InterPro" id="IPR012340">
    <property type="entry name" value="NA-bd_OB-fold"/>
</dbReference>
<dbReference type="SMART" id="SM00386">
    <property type="entry name" value="HAT"/>
    <property type="match status" value="4"/>
</dbReference>
<reference evidence="8 9" key="1">
    <citation type="submission" date="2024-03" db="EMBL/GenBank/DDBJ databases">
        <title>The genome assembly and annotation of the cricket Gryllus longicercus Weissman &amp; Gray.</title>
        <authorList>
            <person name="Szrajer S."/>
            <person name="Gray D."/>
            <person name="Ylla G."/>
        </authorList>
    </citation>
    <scope>NUCLEOTIDE SEQUENCE [LARGE SCALE GENOMIC DNA]</scope>
    <source>
        <strain evidence="8">DAG 2021-001</strain>
        <tissue evidence="8">Whole body minus gut</tissue>
    </source>
</reference>
<organism evidence="8 9">
    <name type="scientific">Gryllus longicercus</name>
    <dbReference type="NCBI Taxonomy" id="2509291"/>
    <lineage>
        <taxon>Eukaryota</taxon>
        <taxon>Metazoa</taxon>
        <taxon>Ecdysozoa</taxon>
        <taxon>Arthropoda</taxon>
        <taxon>Hexapoda</taxon>
        <taxon>Insecta</taxon>
        <taxon>Pterygota</taxon>
        <taxon>Neoptera</taxon>
        <taxon>Polyneoptera</taxon>
        <taxon>Orthoptera</taxon>
        <taxon>Ensifera</taxon>
        <taxon>Gryllidea</taxon>
        <taxon>Grylloidea</taxon>
        <taxon>Gryllidae</taxon>
        <taxon>Gryllinae</taxon>
        <taxon>Gryllus</taxon>
    </lineage>
</organism>
<feature type="compositionally biased region" description="Acidic residues" evidence="6">
    <location>
        <begin position="1011"/>
        <end position="1022"/>
    </location>
</feature>
<dbReference type="GO" id="GO:0006364">
    <property type="term" value="P:rRNA processing"/>
    <property type="evidence" value="ECO:0007669"/>
    <property type="project" value="UniProtKB-KW"/>
</dbReference>
<feature type="domain" description="S1 motif" evidence="7">
    <location>
        <begin position="848"/>
        <end position="911"/>
    </location>
</feature>
<feature type="compositionally biased region" description="Basic and acidic residues" evidence="6">
    <location>
        <begin position="1"/>
        <end position="21"/>
    </location>
</feature>
<comment type="subcellular location">
    <subcellularLocation>
        <location evidence="1">Nucleus</location>
        <location evidence="1">Nucleolus</location>
    </subcellularLocation>
</comment>
<feature type="region of interest" description="Disordered" evidence="6">
    <location>
        <begin position="1312"/>
        <end position="1354"/>
    </location>
</feature>